<dbReference type="SUPFAM" id="SSF142535">
    <property type="entry name" value="AF0625-like"/>
    <property type="match status" value="1"/>
</dbReference>
<dbReference type="NCBIfam" id="NF011435">
    <property type="entry name" value="PRK14866.1-1"/>
    <property type="match status" value="1"/>
</dbReference>
<sequence>MIAVVVSRADSASVHIGERLLELGEWEELTDESRPDEAGGGTYYRRGEFELREFDALHLELDGVADAFSESPAFVAFVSRHSGDTGPLLTAHFTGNFGPAEYGGESGAFARACPNAQKAVVEAFDRHAPDGYEVGIECTHHGPTDVGAPAMFVELGSDEEAWADPDGARAVARAVLDLTGVAADRDRHLVGFGGGHYAPRFERIVRETDWAVGHVGADWPLDAMGSPAANRDVLRRAFEASAAEYAVVEGDRPELVETLASLGYRVVSETWVVESEGVAADRLETLEADLSPVEEGLRLGADADADDYAVVSLPDDLLVEAAGIDLDAAREAVHANAVAYETREGGTKASGRAAVADEDRYDAVVDALAAILREKYDEVRRERTAVVATRQSFDAAAAAELGVPEGPAFGKLSAGRSVEVEGREVTPADVRSEETVAFKI</sequence>
<dbReference type="PANTHER" id="PTHR34667:SF1">
    <property type="entry name" value="D-AMINOACYL-TRNA DEACYLASE"/>
    <property type="match status" value="1"/>
</dbReference>
<dbReference type="RefSeq" id="WP_089805066.1">
    <property type="nucleotide sequence ID" value="NZ_FOYT01000001.1"/>
</dbReference>
<dbReference type="STRING" id="553469.SAMN04487947_0957"/>
<comment type="catalytic activity">
    <reaction evidence="4">
        <text>a D-aminoacyl-tRNA + H2O = a tRNA + a D-alpha-amino acid + H(+)</text>
        <dbReference type="Rhea" id="RHEA:13953"/>
        <dbReference type="Rhea" id="RHEA-COMP:10123"/>
        <dbReference type="Rhea" id="RHEA-COMP:10124"/>
        <dbReference type="ChEBI" id="CHEBI:15377"/>
        <dbReference type="ChEBI" id="CHEBI:15378"/>
        <dbReference type="ChEBI" id="CHEBI:59871"/>
        <dbReference type="ChEBI" id="CHEBI:78442"/>
        <dbReference type="ChEBI" id="CHEBI:79333"/>
        <dbReference type="EC" id="3.1.1.96"/>
    </reaction>
</comment>
<dbReference type="GO" id="GO:0008270">
    <property type="term" value="F:zinc ion binding"/>
    <property type="evidence" value="ECO:0007669"/>
    <property type="project" value="UniProtKB-UniRule"/>
</dbReference>
<evidence type="ECO:0000256" key="2">
    <source>
        <dbReference type="ARBA" id="ARBA00022801"/>
    </source>
</evidence>
<dbReference type="Proteomes" id="UP000198531">
    <property type="component" value="Unassembled WGS sequence"/>
</dbReference>
<evidence type="ECO:0000256" key="4">
    <source>
        <dbReference type="HAMAP-Rule" id="MF_00562"/>
    </source>
</evidence>
<dbReference type="GO" id="GO:0019478">
    <property type="term" value="P:D-amino acid catabolic process"/>
    <property type="evidence" value="ECO:0007669"/>
    <property type="project" value="UniProtKB-UniRule"/>
</dbReference>
<organism evidence="5 6">
    <name type="scientific">Halogeometricum rufum</name>
    <dbReference type="NCBI Taxonomy" id="553469"/>
    <lineage>
        <taxon>Archaea</taxon>
        <taxon>Methanobacteriati</taxon>
        <taxon>Methanobacteriota</taxon>
        <taxon>Stenosarchaea group</taxon>
        <taxon>Halobacteria</taxon>
        <taxon>Halobacteriales</taxon>
        <taxon>Haloferacaceae</taxon>
        <taxon>Halogeometricum</taxon>
    </lineage>
</organism>
<reference evidence="6" key="1">
    <citation type="submission" date="2016-10" db="EMBL/GenBank/DDBJ databases">
        <authorList>
            <person name="Varghese N."/>
            <person name="Submissions S."/>
        </authorList>
    </citation>
    <scope>NUCLEOTIDE SEQUENCE [LARGE SCALE GENOMIC DNA]</scope>
    <source>
        <strain evidence="6">CGMCC 1.7736</strain>
    </source>
</reference>
<dbReference type="OrthoDB" id="9863at2157"/>
<keyword evidence="6" id="KW-1185">Reference proteome</keyword>
<evidence type="ECO:0000256" key="3">
    <source>
        <dbReference type="ARBA" id="ARBA00022833"/>
    </source>
</evidence>
<evidence type="ECO:0000313" key="5">
    <source>
        <dbReference type="EMBL" id="SFR40180.1"/>
    </source>
</evidence>
<comment type="catalytic activity">
    <reaction evidence="4">
        <text>glycyl-tRNA(Ala) + H2O = tRNA(Ala) + glycine + H(+)</text>
        <dbReference type="Rhea" id="RHEA:53744"/>
        <dbReference type="Rhea" id="RHEA-COMP:9657"/>
        <dbReference type="Rhea" id="RHEA-COMP:13640"/>
        <dbReference type="ChEBI" id="CHEBI:15377"/>
        <dbReference type="ChEBI" id="CHEBI:15378"/>
        <dbReference type="ChEBI" id="CHEBI:57305"/>
        <dbReference type="ChEBI" id="CHEBI:78442"/>
        <dbReference type="ChEBI" id="CHEBI:78522"/>
        <dbReference type="EC" id="3.1.1.96"/>
    </reaction>
</comment>
<protein>
    <recommendedName>
        <fullName evidence="4">D-aminoacyl-tRNA deacylase</fullName>
        <ecNumber evidence="4">3.1.1.96</ecNumber>
    </recommendedName>
</protein>
<evidence type="ECO:0000256" key="1">
    <source>
        <dbReference type="ARBA" id="ARBA00022723"/>
    </source>
</evidence>
<dbReference type="Gene3D" id="3.40.50.10700">
    <property type="entry name" value="AF0625-like"/>
    <property type="match status" value="1"/>
</dbReference>
<evidence type="ECO:0000313" key="6">
    <source>
        <dbReference type="Proteomes" id="UP000198531"/>
    </source>
</evidence>
<keyword evidence="1 4" id="KW-0479">Metal-binding</keyword>
<dbReference type="EC" id="3.1.1.96" evidence="4"/>
<dbReference type="GO" id="GO:0051499">
    <property type="term" value="F:D-aminoacyl-tRNA deacylase activity"/>
    <property type="evidence" value="ECO:0007669"/>
    <property type="project" value="UniProtKB-UniRule"/>
</dbReference>
<dbReference type="InterPro" id="IPR018033">
    <property type="entry name" value="Deacylase_DtdA_archaea"/>
</dbReference>
<name>A0A1I6GDH0_9EURY</name>
<comment type="cofactor">
    <cofactor evidence="4">
        <name>Zn(2+)</name>
        <dbReference type="ChEBI" id="CHEBI:29105"/>
    </cofactor>
    <text evidence="4">Binds 2 Zn(2+) ions per subunit.</text>
</comment>
<keyword evidence="3 4" id="KW-0862">Zinc</keyword>
<dbReference type="Pfam" id="PF04414">
    <property type="entry name" value="tRNA_deacylase"/>
    <property type="match status" value="1"/>
</dbReference>
<keyword evidence="2 4" id="KW-0378">Hydrolase</keyword>
<dbReference type="AlphaFoldDB" id="A0A1I6GDH0"/>
<dbReference type="GO" id="GO:0106026">
    <property type="term" value="F:Gly-tRNA(Ala) deacylase activity"/>
    <property type="evidence" value="ECO:0007669"/>
    <property type="project" value="RHEA"/>
</dbReference>
<gene>
    <name evidence="4" type="primary">dtdA</name>
    <name evidence="5" type="ORF">SAMN04487947_0957</name>
</gene>
<comment type="function">
    <text evidence="4">D-aminoacyl-tRNA deacylase with broad substrate specificity. By recycling D-aminoacyl-tRNA to D-amino acids and free tRNA molecules, this enzyme counteracts the toxicity associated with the formation of D-aminoacyl-tRNA entities in vivo.</text>
</comment>
<accession>A0A1I6GDH0</accession>
<dbReference type="Gene3D" id="3.40.630.50">
    <property type="entry name" value="AF0625-like"/>
    <property type="match status" value="1"/>
</dbReference>
<dbReference type="InterPro" id="IPR007508">
    <property type="entry name" value="DtdA"/>
</dbReference>
<comment type="subunit">
    <text evidence="4">Monomer.</text>
</comment>
<proteinExistence type="inferred from homology"/>
<dbReference type="HAMAP" id="MF_00562">
    <property type="entry name" value="Deacylase_DtdA"/>
    <property type="match status" value="1"/>
</dbReference>
<dbReference type="PANTHER" id="PTHR34667">
    <property type="entry name" value="D-AMINOACYL-TRNA DEACYLASE"/>
    <property type="match status" value="1"/>
</dbReference>
<comment type="similarity">
    <text evidence="4">Belongs to the DtdA deacylase family.</text>
</comment>
<dbReference type="EMBL" id="FOYT01000001">
    <property type="protein sequence ID" value="SFR40180.1"/>
    <property type="molecule type" value="Genomic_DNA"/>
</dbReference>